<accession>A0A8J3HZF8</accession>
<keyword evidence="5" id="KW-1185">Reference proteome</keyword>
<gene>
    <name evidence="4" type="ORF">KSX_09170</name>
</gene>
<comment type="caution">
    <text evidence="4">The sequence shown here is derived from an EMBL/GenBank/DDBJ whole genome shotgun (WGS) entry which is preliminary data.</text>
</comment>
<dbReference type="SUPFAM" id="SSF52172">
    <property type="entry name" value="CheY-like"/>
    <property type="match status" value="1"/>
</dbReference>
<dbReference type="Gene3D" id="3.40.50.2300">
    <property type="match status" value="1"/>
</dbReference>
<dbReference type="PANTHER" id="PTHR44591">
    <property type="entry name" value="STRESS RESPONSE REGULATOR PROTEIN 1"/>
    <property type="match status" value="1"/>
</dbReference>
<dbReference type="SMART" id="SM00448">
    <property type="entry name" value="REC"/>
    <property type="match status" value="1"/>
</dbReference>
<dbReference type="RefSeq" id="WP_220192261.1">
    <property type="nucleotide sequence ID" value="NZ_BNJF01000001.1"/>
</dbReference>
<dbReference type="Pfam" id="PF00072">
    <property type="entry name" value="Response_reg"/>
    <property type="match status" value="1"/>
</dbReference>
<sequence>MAQVGLLEDNVRIARLCATMLQYAGHQVTVYDHASECLQALLPGLPFTEGQASLSQTTCPGTVLPVDVLILDLHLPDIDGLEVLRYLQASPQTRQLPLIFCTAAAQNEIEQALDIAPHASLIEKPFTFKDLTTTISSVLPSATK</sequence>
<evidence type="ECO:0000313" key="4">
    <source>
        <dbReference type="EMBL" id="GHO42754.1"/>
    </source>
</evidence>
<dbReference type="PROSITE" id="PS50110">
    <property type="entry name" value="RESPONSE_REGULATORY"/>
    <property type="match status" value="1"/>
</dbReference>
<dbReference type="Proteomes" id="UP000612362">
    <property type="component" value="Unassembled WGS sequence"/>
</dbReference>
<evidence type="ECO:0000256" key="1">
    <source>
        <dbReference type="ARBA" id="ARBA00022553"/>
    </source>
</evidence>
<evidence type="ECO:0000313" key="5">
    <source>
        <dbReference type="Proteomes" id="UP000612362"/>
    </source>
</evidence>
<dbReference type="GO" id="GO:0000160">
    <property type="term" value="P:phosphorelay signal transduction system"/>
    <property type="evidence" value="ECO:0007669"/>
    <property type="project" value="InterPro"/>
</dbReference>
<dbReference type="PANTHER" id="PTHR44591:SF3">
    <property type="entry name" value="RESPONSE REGULATORY DOMAIN-CONTAINING PROTEIN"/>
    <property type="match status" value="1"/>
</dbReference>
<feature type="modified residue" description="4-aspartylphosphate" evidence="2">
    <location>
        <position position="72"/>
    </location>
</feature>
<organism evidence="4 5">
    <name type="scientific">Ktedonospora formicarum</name>
    <dbReference type="NCBI Taxonomy" id="2778364"/>
    <lineage>
        <taxon>Bacteria</taxon>
        <taxon>Bacillati</taxon>
        <taxon>Chloroflexota</taxon>
        <taxon>Ktedonobacteria</taxon>
        <taxon>Ktedonobacterales</taxon>
        <taxon>Ktedonobacteraceae</taxon>
        <taxon>Ktedonospora</taxon>
    </lineage>
</organism>
<protein>
    <recommendedName>
        <fullName evidence="3">Response regulatory domain-containing protein</fullName>
    </recommendedName>
</protein>
<evidence type="ECO:0000256" key="2">
    <source>
        <dbReference type="PROSITE-ProRule" id="PRU00169"/>
    </source>
</evidence>
<keyword evidence="1 2" id="KW-0597">Phosphoprotein</keyword>
<dbReference type="EMBL" id="BNJF01000001">
    <property type="protein sequence ID" value="GHO42754.1"/>
    <property type="molecule type" value="Genomic_DNA"/>
</dbReference>
<dbReference type="InterPro" id="IPR011006">
    <property type="entry name" value="CheY-like_superfamily"/>
</dbReference>
<proteinExistence type="predicted"/>
<dbReference type="AlphaFoldDB" id="A0A8J3HZF8"/>
<name>A0A8J3HZF8_9CHLR</name>
<dbReference type="InterPro" id="IPR050595">
    <property type="entry name" value="Bact_response_regulator"/>
</dbReference>
<evidence type="ECO:0000259" key="3">
    <source>
        <dbReference type="PROSITE" id="PS50110"/>
    </source>
</evidence>
<dbReference type="InterPro" id="IPR001789">
    <property type="entry name" value="Sig_transdc_resp-reg_receiver"/>
</dbReference>
<reference evidence="4" key="1">
    <citation type="submission" date="2020-10" db="EMBL/GenBank/DDBJ databases">
        <title>Taxonomic study of unclassified bacteria belonging to the class Ktedonobacteria.</title>
        <authorList>
            <person name="Yabe S."/>
            <person name="Wang C.M."/>
            <person name="Zheng Y."/>
            <person name="Sakai Y."/>
            <person name="Cavaletti L."/>
            <person name="Monciardini P."/>
            <person name="Donadio S."/>
        </authorList>
    </citation>
    <scope>NUCLEOTIDE SEQUENCE</scope>
    <source>
        <strain evidence="4">SOSP1-1</strain>
    </source>
</reference>
<feature type="domain" description="Response regulatory" evidence="3">
    <location>
        <begin position="3"/>
        <end position="139"/>
    </location>
</feature>